<accession>A0A0C9Y8R6</accession>
<evidence type="ECO:0000313" key="1">
    <source>
        <dbReference type="EMBL" id="KIK21030.1"/>
    </source>
</evidence>
<sequence>MSIQLAETSKGRESGGGHLLYTASQDGNYSASTVIHLGPHVASADTYRRYYLLLKEPGSLSTLE</sequence>
<reference evidence="1 2" key="1">
    <citation type="submission" date="2014-04" db="EMBL/GenBank/DDBJ databases">
        <authorList>
            <consortium name="DOE Joint Genome Institute"/>
            <person name="Kuo A."/>
            <person name="Kohler A."/>
            <person name="Costa M.D."/>
            <person name="Nagy L.G."/>
            <person name="Floudas D."/>
            <person name="Copeland A."/>
            <person name="Barry K.W."/>
            <person name="Cichocki N."/>
            <person name="Veneault-Fourrey C."/>
            <person name="LaButti K."/>
            <person name="Lindquist E.A."/>
            <person name="Lipzen A."/>
            <person name="Lundell T."/>
            <person name="Morin E."/>
            <person name="Murat C."/>
            <person name="Sun H."/>
            <person name="Tunlid A."/>
            <person name="Henrissat B."/>
            <person name="Grigoriev I.V."/>
            <person name="Hibbett D.S."/>
            <person name="Martin F."/>
            <person name="Nordberg H.P."/>
            <person name="Cantor M.N."/>
            <person name="Hua S.X."/>
        </authorList>
    </citation>
    <scope>NUCLEOTIDE SEQUENCE [LARGE SCALE GENOMIC DNA]</scope>
    <source>
        <strain evidence="1 2">441</strain>
    </source>
</reference>
<name>A0A0C9Y8R6_9AGAM</name>
<reference evidence="2" key="2">
    <citation type="submission" date="2015-01" db="EMBL/GenBank/DDBJ databases">
        <title>Evolutionary Origins and Diversification of the Mycorrhizal Mutualists.</title>
        <authorList>
            <consortium name="DOE Joint Genome Institute"/>
            <consortium name="Mycorrhizal Genomics Consortium"/>
            <person name="Kohler A."/>
            <person name="Kuo A."/>
            <person name="Nagy L.G."/>
            <person name="Floudas D."/>
            <person name="Copeland A."/>
            <person name="Barry K.W."/>
            <person name="Cichocki N."/>
            <person name="Veneault-Fourrey C."/>
            <person name="LaButti K."/>
            <person name="Lindquist E.A."/>
            <person name="Lipzen A."/>
            <person name="Lundell T."/>
            <person name="Morin E."/>
            <person name="Murat C."/>
            <person name="Riley R."/>
            <person name="Ohm R."/>
            <person name="Sun H."/>
            <person name="Tunlid A."/>
            <person name="Henrissat B."/>
            <person name="Grigoriev I.V."/>
            <person name="Hibbett D.S."/>
            <person name="Martin F."/>
        </authorList>
    </citation>
    <scope>NUCLEOTIDE SEQUENCE [LARGE SCALE GENOMIC DNA]</scope>
    <source>
        <strain evidence="2">441</strain>
    </source>
</reference>
<dbReference type="Proteomes" id="UP000054018">
    <property type="component" value="Unassembled WGS sequence"/>
</dbReference>
<evidence type="ECO:0000313" key="2">
    <source>
        <dbReference type="Proteomes" id="UP000054018"/>
    </source>
</evidence>
<protein>
    <submittedName>
        <fullName evidence="1">Uncharacterized protein</fullName>
    </submittedName>
</protein>
<dbReference type="AlphaFoldDB" id="A0A0C9Y8R6"/>
<proteinExistence type="predicted"/>
<dbReference type="HOGENOM" id="CLU_2868570_0_0_1"/>
<keyword evidence="2" id="KW-1185">Reference proteome</keyword>
<organism evidence="1 2">
    <name type="scientific">Pisolithus microcarpus 441</name>
    <dbReference type="NCBI Taxonomy" id="765257"/>
    <lineage>
        <taxon>Eukaryota</taxon>
        <taxon>Fungi</taxon>
        <taxon>Dikarya</taxon>
        <taxon>Basidiomycota</taxon>
        <taxon>Agaricomycotina</taxon>
        <taxon>Agaricomycetes</taxon>
        <taxon>Agaricomycetidae</taxon>
        <taxon>Boletales</taxon>
        <taxon>Sclerodermatineae</taxon>
        <taxon>Pisolithaceae</taxon>
        <taxon>Pisolithus</taxon>
    </lineage>
</organism>
<dbReference type="EMBL" id="KN833756">
    <property type="protein sequence ID" value="KIK21030.1"/>
    <property type="molecule type" value="Genomic_DNA"/>
</dbReference>
<gene>
    <name evidence="1" type="ORF">PISMIDRAFT_681742</name>
</gene>